<reference evidence="1 2" key="1">
    <citation type="submission" date="2018-11" db="EMBL/GenBank/DDBJ databases">
        <title>Sequencing the genomes of 1000 actinobacteria strains.</title>
        <authorList>
            <person name="Klenk H.-P."/>
        </authorList>
    </citation>
    <scope>NUCLEOTIDE SEQUENCE [LARGE SCALE GENOMIC DNA]</scope>
    <source>
        <strain evidence="1 2">DSM 43634</strain>
    </source>
</reference>
<comment type="caution">
    <text evidence="1">The sequence shown here is derived from an EMBL/GenBank/DDBJ whole genome shotgun (WGS) entry which is preliminary data.</text>
</comment>
<gene>
    <name evidence="1" type="ORF">EDD30_2052</name>
</gene>
<evidence type="ECO:0000313" key="2">
    <source>
        <dbReference type="Proteomes" id="UP000271683"/>
    </source>
</evidence>
<dbReference type="AlphaFoldDB" id="A0A3N1GGB8"/>
<proteinExistence type="predicted"/>
<accession>A0A3N1GGB8</accession>
<sequence>MALMALFMLRVIVHVQGATSGMAGDGPDRGKD</sequence>
<dbReference type="EMBL" id="RJKL01000001">
    <property type="protein sequence ID" value="ROP29265.1"/>
    <property type="molecule type" value="Genomic_DNA"/>
</dbReference>
<evidence type="ECO:0000313" key="1">
    <source>
        <dbReference type="EMBL" id="ROP29265.1"/>
    </source>
</evidence>
<organism evidence="1 2">
    <name type="scientific">Couchioplanes caeruleus</name>
    <dbReference type="NCBI Taxonomy" id="56438"/>
    <lineage>
        <taxon>Bacteria</taxon>
        <taxon>Bacillati</taxon>
        <taxon>Actinomycetota</taxon>
        <taxon>Actinomycetes</taxon>
        <taxon>Micromonosporales</taxon>
        <taxon>Micromonosporaceae</taxon>
        <taxon>Couchioplanes</taxon>
    </lineage>
</organism>
<name>A0A3N1GGB8_9ACTN</name>
<dbReference type="Proteomes" id="UP000271683">
    <property type="component" value="Unassembled WGS sequence"/>
</dbReference>
<protein>
    <submittedName>
        <fullName evidence="1">Uncharacterized protein</fullName>
    </submittedName>
</protein>